<name>A0ABM1ISU3_POLDO</name>
<feature type="domain" description="Chitin-binding type-2" evidence="7">
    <location>
        <begin position="29"/>
        <end position="96"/>
    </location>
</feature>
<evidence type="ECO:0000256" key="2">
    <source>
        <dbReference type="ARBA" id="ARBA00022729"/>
    </source>
</evidence>
<feature type="domain" description="Chitin-binding type-2" evidence="7">
    <location>
        <begin position="170"/>
        <end position="229"/>
    </location>
</feature>
<dbReference type="Proteomes" id="UP000694924">
    <property type="component" value="Unplaced"/>
</dbReference>
<dbReference type="Gene3D" id="2.170.140.10">
    <property type="entry name" value="Chitin binding domain"/>
    <property type="match status" value="2"/>
</dbReference>
<keyword evidence="5" id="KW-0325">Glycoprotein</keyword>
<dbReference type="InterPro" id="IPR051940">
    <property type="entry name" value="Chitin_bind-dev_reg"/>
</dbReference>
<keyword evidence="8" id="KW-1185">Reference proteome</keyword>
<sequence length="236" mass="26449">MKGGLLATVAFAATLVTVFAVDTPILPIPTRCPDVDSDDATVHIRHETDCTKFYKCLDGEKILMDCPYMNKAKTRRLHFNALYQVCDFPSKANCTTASQVSKSTPSGTVSWDPSWTCSNTPVGTNLPHETRCYLFYQCTANGKQLQECPEGKYFNPYSQVCDNSDRCPITTVCKNYKGSEGKFFPDPVSCKNVYYCKGFKTAVYTCDEEAEWSVQFGKCMSINEANCSRKLAYYNQ</sequence>
<keyword evidence="2 6" id="KW-0732">Signal</keyword>
<dbReference type="InterPro" id="IPR002557">
    <property type="entry name" value="Chitin-bd_dom"/>
</dbReference>
<evidence type="ECO:0000313" key="8">
    <source>
        <dbReference type="Proteomes" id="UP000694924"/>
    </source>
</evidence>
<feature type="domain" description="Chitin-binding type-2" evidence="7">
    <location>
        <begin position="114"/>
        <end position="169"/>
    </location>
</feature>
<feature type="chain" id="PRO_5045591826" evidence="6">
    <location>
        <begin position="21"/>
        <end position="236"/>
    </location>
</feature>
<dbReference type="PROSITE" id="PS50940">
    <property type="entry name" value="CHIT_BIND_II"/>
    <property type="match status" value="3"/>
</dbReference>
<accession>A0ABM1ISU3</accession>
<evidence type="ECO:0000256" key="1">
    <source>
        <dbReference type="ARBA" id="ARBA00022669"/>
    </source>
</evidence>
<dbReference type="GeneID" id="107070007"/>
<dbReference type="SMART" id="SM00494">
    <property type="entry name" value="ChtBD2"/>
    <property type="match status" value="3"/>
</dbReference>
<protein>
    <submittedName>
        <fullName evidence="9">Uncharacterized protein LOC107070007</fullName>
    </submittedName>
</protein>
<evidence type="ECO:0000256" key="6">
    <source>
        <dbReference type="SAM" id="SignalP"/>
    </source>
</evidence>
<keyword evidence="3" id="KW-0677">Repeat</keyword>
<gene>
    <name evidence="9" type="primary">LOC107070007</name>
</gene>
<feature type="signal peptide" evidence="6">
    <location>
        <begin position="1"/>
        <end position="20"/>
    </location>
</feature>
<dbReference type="SUPFAM" id="SSF57625">
    <property type="entry name" value="Invertebrate chitin-binding proteins"/>
    <property type="match status" value="3"/>
</dbReference>
<organism evidence="8 9">
    <name type="scientific">Polistes dominula</name>
    <name type="common">European paper wasp</name>
    <name type="synonym">Vespa dominula</name>
    <dbReference type="NCBI Taxonomy" id="743375"/>
    <lineage>
        <taxon>Eukaryota</taxon>
        <taxon>Metazoa</taxon>
        <taxon>Ecdysozoa</taxon>
        <taxon>Arthropoda</taxon>
        <taxon>Hexapoda</taxon>
        <taxon>Insecta</taxon>
        <taxon>Pterygota</taxon>
        <taxon>Neoptera</taxon>
        <taxon>Endopterygota</taxon>
        <taxon>Hymenoptera</taxon>
        <taxon>Apocrita</taxon>
        <taxon>Aculeata</taxon>
        <taxon>Vespoidea</taxon>
        <taxon>Vespidae</taxon>
        <taxon>Polistinae</taxon>
        <taxon>Polistini</taxon>
        <taxon>Polistes</taxon>
    </lineage>
</organism>
<keyword evidence="1" id="KW-0147">Chitin-binding</keyword>
<dbReference type="InterPro" id="IPR036508">
    <property type="entry name" value="Chitin-bd_dom_sf"/>
</dbReference>
<evidence type="ECO:0000259" key="7">
    <source>
        <dbReference type="PROSITE" id="PS50940"/>
    </source>
</evidence>
<evidence type="ECO:0000313" key="9">
    <source>
        <dbReference type="RefSeq" id="XP_015183280.1"/>
    </source>
</evidence>
<evidence type="ECO:0000256" key="5">
    <source>
        <dbReference type="ARBA" id="ARBA00023180"/>
    </source>
</evidence>
<evidence type="ECO:0000256" key="3">
    <source>
        <dbReference type="ARBA" id="ARBA00022737"/>
    </source>
</evidence>
<reference evidence="9" key="1">
    <citation type="submission" date="2025-08" db="UniProtKB">
        <authorList>
            <consortium name="RefSeq"/>
        </authorList>
    </citation>
    <scope>IDENTIFICATION</scope>
    <source>
        <tissue evidence="9">Whole body</tissue>
    </source>
</reference>
<proteinExistence type="predicted"/>
<dbReference type="PANTHER" id="PTHR23301:SF0">
    <property type="entry name" value="CHITIN-BINDING TYPE-2 DOMAIN-CONTAINING PROTEIN-RELATED"/>
    <property type="match status" value="1"/>
</dbReference>
<keyword evidence="4" id="KW-1015">Disulfide bond</keyword>
<evidence type="ECO:0000256" key="4">
    <source>
        <dbReference type="ARBA" id="ARBA00023157"/>
    </source>
</evidence>
<dbReference type="Pfam" id="PF01607">
    <property type="entry name" value="CBM_14"/>
    <property type="match status" value="2"/>
</dbReference>
<dbReference type="RefSeq" id="XP_015183280.1">
    <property type="nucleotide sequence ID" value="XM_015327794.1"/>
</dbReference>
<dbReference type="PANTHER" id="PTHR23301">
    <property type="entry name" value="CHITIN BINDING PERITROPHIN-A"/>
    <property type="match status" value="1"/>
</dbReference>